<dbReference type="Proteomes" id="UP000006757">
    <property type="component" value="Unassembled WGS sequence"/>
</dbReference>
<comment type="caution">
    <text evidence="2">The sequence shown here is derived from an EMBL/GenBank/DDBJ whole genome shotgun (WGS) entry which is preliminary data.</text>
</comment>
<dbReference type="EMBL" id="AMBO01000353">
    <property type="protein sequence ID" value="EKC99987.1"/>
    <property type="molecule type" value="Genomic_DNA"/>
</dbReference>
<reference evidence="2 3" key="1">
    <citation type="journal article" date="2012" name="Eukaryot. Cell">
        <title>Genome sequence of the Trichosporon asahii environmental strain CBS 8904.</title>
        <authorList>
            <person name="Yang R.Y."/>
            <person name="Li H.T."/>
            <person name="Zhu H."/>
            <person name="Zhou G.P."/>
            <person name="Wang M."/>
            <person name="Wang L."/>
        </authorList>
    </citation>
    <scope>NUCLEOTIDE SEQUENCE [LARGE SCALE GENOMIC DNA]</scope>
    <source>
        <strain evidence="2 3">CBS 8904</strain>
    </source>
</reference>
<feature type="region of interest" description="Disordered" evidence="1">
    <location>
        <begin position="1"/>
        <end position="22"/>
    </location>
</feature>
<dbReference type="InParanoid" id="K1VTG9"/>
<keyword evidence="3" id="KW-1185">Reference proteome</keyword>
<evidence type="ECO:0000256" key="1">
    <source>
        <dbReference type="SAM" id="MobiDB-lite"/>
    </source>
</evidence>
<sequence length="313" mass="33179">MVDYTPAPVHNQNNTSNSAATQVPRLRDNLEFLNEDVIATTSDGVPLHPRDARFMVKTEPNTPPRPVQAAPIEPNIKMEPDLDGQVRFAHLHPVAGAPDVALPRVRGHVTALAEPDLDGQVGFAHLHPVAGAPDVALHRAATPLAAHAEPALAGEPGIPQLDHAAAAARAAVPRVATPLADHAEPALAGEPGIPQLDPAGAAARPAVPRIPAHVGALATLGAPGRLASPALLPVNFQEPGNHIDNPIVLDSAPSSRAPSPVQPANVQEQLAQLHERNLQLQAELAQERHWSTVADRRIQRDRRIIRNVRKALQ</sequence>
<evidence type="ECO:0000313" key="3">
    <source>
        <dbReference type="Proteomes" id="UP000006757"/>
    </source>
</evidence>
<protein>
    <submittedName>
        <fullName evidence="2">Uncharacterized protein</fullName>
    </submittedName>
</protein>
<proteinExistence type="predicted"/>
<accession>K1VTG9</accession>
<gene>
    <name evidence="2" type="ORF">A1Q2_05707</name>
</gene>
<dbReference type="HOGENOM" id="CLU_888997_0_0_1"/>
<organism evidence="2 3">
    <name type="scientific">Trichosporon asahii var. asahii (strain CBS 8904)</name>
    <name type="common">Yeast</name>
    <dbReference type="NCBI Taxonomy" id="1220162"/>
    <lineage>
        <taxon>Eukaryota</taxon>
        <taxon>Fungi</taxon>
        <taxon>Dikarya</taxon>
        <taxon>Basidiomycota</taxon>
        <taxon>Agaricomycotina</taxon>
        <taxon>Tremellomycetes</taxon>
        <taxon>Trichosporonales</taxon>
        <taxon>Trichosporonaceae</taxon>
        <taxon>Trichosporon</taxon>
    </lineage>
</organism>
<name>K1VTG9_TRIAC</name>
<evidence type="ECO:0000313" key="2">
    <source>
        <dbReference type="EMBL" id="EKC99987.1"/>
    </source>
</evidence>
<feature type="compositionally biased region" description="Polar residues" evidence="1">
    <location>
        <begin position="10"/>
        <end position="21"/>
    </location>
</feature>
<dbReference type="AlphaFoldDB" id="K1VTG9"/>